<name>A0ABP9PTF0_9ACTN</name>
<dbReference type="InterPro" id="IPR011324">
    <property type="entry name" value="Cytotoxic_necrot_fac-like_cat"/>
</dbReference>
<keyword evidence="7" id="KW-0862">Zinc</keyword>
<evidence type="ECO:0000256" key="4">
    <source>
        <dbReference type="ARBA" id="ARBA00022679"/>
    </source>
</evidence>
<dbReference type="SUPFAM" id="SSF64438">
    <property type="entry name" value="CNF1/YfiH-like putative cysteine hydrolases"/>
    <property type="match status" value="1"/>
</dbReference>
<evidence type="ECO:0000256" key="7">
    <source>
        <dbReference type="ARBA" id="ARBA00022833"/>
    </source>
</evidence>
<reference evidence="13" key="1">
    <citation type="journal article" date="2019" name="Int. J. Syst. Evol. Microbiol.">
        <title>The Global Catalogue of Microorganisms (GCM) 10K type strain sequencing project: providing services to taxonomists for standard genome sequencing and annotation.</title>
        <authorList>
            <consortium name="The Broad Institute Genomics Platform"/>
            <consortium name="The Broad Institute Genome Sequencing Center for Infectious Disease"/>
            <person name="Wu L."/>
            <person name="Ma J."/>
        </authorList>
    </citation>
    <scope>NUCLEOTIDE SEQUENCE [LARGE SCALE GENOMIC DNA]</scope>
    <source>
        <strain evidence="13">JCM 18459</strain>
    </source>
</reference>
<evidence type="ECO:0000256" key="9">
    <source>
        <dbReference type="ARBA" id="ARBA00047989"/>
    </source>
</evidence>
<comment type="function">
    <text evidence="2">Purine nucleoside enzyme that catalyzes the phosphorolysis of adenosine and inosine nucleosides, yielding D-ribose 1-phosphate and the respective free bases, adenine and hypoxanthine. Also catalyzes the phosphorolysis of S-methyl-5'-thioadenosine into adenine and S-methyl-5-thio-alpha-D-ribose 1-phosphate. Also has adenosine deaminase activity.</text>
</comment>
<evidence type="ECO:0000256" key="5">
    <source>
        <dbReference type="ARBA" id="ARBA00022723"/>
    </source>
</evidence>
<comment type="caution">
    <text evidence="12">The sequence shown here is derived from an EMBL/GenBank/DDBJ whole genome shotgun (WGS) entry which is preliminary data.</text>
</comment>
<sequence length="237" mass="24880">MFWFRESHDPAHPGRPAHVAFTDAELDLQGLRPGFPGALAAVEQACGVGFARMSQVHGDVVVEVEEPMSDPTFRTPSCDALLTTTPGVGLMVRAADCVPLVLAGDGVVAAAHAGRPGVVVDVTTRTVEAMAAHGADPARLTAWVGPHVCGACYEVPEQMRDDVAATVPETRAETSWGTPSVDIGAGVRAQLARAGVTDVREVGGCTREEPRLHSYRRDGTTSGRHAGLVWLDAGDAR</sequence>
<dbReference type="RefSeq" id="WP_345459940.1">
    <property type="nucleotide sequence ID" value="NZ_BAABKG010000003.1"/>
</dbReference>
<keyword evidence="5" id="KW-0479">Metal-binding</keyword>
<dbReference type="Proteomes" id="UP001500221">
    <property type="component" value="Unassembled WGS sequence"/>
</dbReference>
<gene>
    <name evidence="12" type="primary">pgeF</name>
    <name evidence="12" type="ORF">GCM10023340_29510</name>
</gene>
<keyword evidence="6" id="KW-0378">Hydrolase</keyword>
<dbReference type="EMBL" id="BAABKG010000003">
    <property type="protein sequence ID" value="GAA5151140.1"/>
    <property type="molecule type" value="Genomic_DNA"/>
</dbReference>
<dbReference type="Pfam" id="PF02578">
    <property type="entry name" value="Cu-oxidase_4"/>
    <property type="match status" value="1"/>
</dbReference>
<evidence type="ECO:0000256" key="8">
    <source>
        <dbReference type="ARBA" id="ARBA00023008"/>
    </source>
</evidence>
<keyword evidence="8" id="KW-0186">Copper</keyword>
<keyword evidence="4" id="KW-0808">Transferase</keyword>
<protein>
    <submittedName>
        <fullName evidence="12">Peptidoglycan editing factor PgeF</fullName>
    </submittedName>
</protein>
<evidence type="ECO:0000256" key="2">
    <source>
        <dbReference type="ARBA" id="ARBA00003215"/>
    </source>
</evidence>
<dbReference type="Gene3D" id="3.60.140.10">
    <property type="entry name" value="CNF1/YfiH-like putative cysteine hydrolases"/>
    <property type="match status" value="1"/>
</dbReference>
<evidence type="ECO:0000256" key="3">
    <source>
        <dbReference type="ARBA" id="ARBA00007353"/>
    </source>
</evidence>
<dbReference type="InterPro" id="IPR038371">
    <property type="entry name" value="Cu_polyphenol_OxRdtase_sf"/>
</dbReference>
<dbReference type="PANTHER" id="PTHR30616">
    <property type="entry name" value="UNCHARACTERIZED PROTEIN YFIH"/>
    <property type="match status" value="1"/>
</dbReference>
<dbReference type="CDD" id="cd16833">
    <property type="entry name" value="YfiH"/>
    <property type="match status" value="1"/>
</dbReference>
<evidence type="ECO:0000313" key="12">
    <source>
        <dbReference type="EMBL" id="GAA5151140.1"/>
    </source>
</evidence>
<keyword evidence="13" id="KW-1185">Reference proteome</keyword>
<comment type="catalytic activity">
    <reaction evidence="10">
        <text>adenosine + phosphate = alpha-D-ribose 1-phosphate + adenine</text>
        <dbReference type="Rhea" id="RHEA:27642"/>
        <dbReference type="ChEBI" id="CHEBI:16335"/>
        <dbReference type="ChEBI" id="CHEBI:16708"/>
        <dbReference type="ChEBI" id="CHEBI:43474"/>
        <dbReference type="ChEBI" id="CHEBI:57720"/>
        <dbReference type="EC" id="2.4.2.1"/>
    </reaction>
    <physiologicalReaction direction="left-to-right" evidence="10">
        <dbReference type="Rhea" id="RHEA:27643"/>
    </physiologicalReaction>
</comment>
<evidence type="ECO:0000256" key="6">
    <source>
        <dbReference type="ARBA" id="ARBA00022801"/>
    </source>
</evidence>
<proteinExistence type="inferred from homology"/>
<evidence type="ECO:0000313" key="13">
    <source>
        <dbReference type="Proteomes" id="UP001500221"/>
    </source>
</evidence>
<evidence type="ECO:0000256" key="10">
    <source>
        <dbReference type="ARBA" id="ARBA00048968"/>
    </source>
</evidence>
<evidence type="ECO:0000256" key="11">
    <source>
        <dbReference type="ARBA" id="ARBA00049893"/>
    </source>
</evidence>
<comment type="catalytic activity">
    <reaction evidence="1">
        <text>inosine + phosphate = alpha-D-ribose 1-phosphate + hypoxanthine</text>
        <dbReference type="Rhea" id="RHEA:27646"/>
        <dbReference type="ChEBI" id="CHEBI:17368"/>
        <dbReference type="ChEBI" id="CHEBI:17596"/>
        <dbReference type="ChEBI" id="CHEBI:43474"/>
        <dbReference type="ChEBI" id="CHEBI:57720"/>
        <dbReference type="EC" id="2.4.2.1"/>
    </reaction>
    <physiologicalReaction direction="left-to-right" evidence="1">
        <dbReference type="Rhea" id="RHEA:27647"/>
    </physiologicalReaction>
</comment>
<accession>A0ABP9PTF0</accession>
<comment type="catalytic activity">
    <reaction evidence="9">
        <text>adenosine + H2O + H(+) = inosine + NH4(+)</text>
        <dbReference type="Rhea" id="RHEA:24408"/>
        <dbReference type="ChEBI" id="CHEBI:15377"/>
        <dbReference type="ChEBI" id="CHEBI:15378"/>
        <dbReference type="ChEBI" id="CHEBI:16335"/>
        <dbReference type="ChEBI" id="CHEBI:17596"/>
        <dbReference type="ChEBI" id="CHEBI:28938"/>
        <dbReference type="EC" id="3.5.4.4"/>
    </reaction>
    <physiologicalReaction direction="left-to-right" evidence="9">
        <dbReference type="Rhea" id="RHEA:24409"/>
    </physiologicalReaction>
</comment>
<organism evidence="12 13">
    <name type="scientific">Nocardioides marinquilinus</name>
    <dbReference type="NCBI Taxonomy" id="1210400"/>
    <lineage>
        <taxon>Bacteria</taxon>
        <taxon>Bacillati</taxon>
        <taxon>Actinomycetota</taxon>
        <taxon>Actinomycetes</taxon>
        <taxon>Propionibacteriales</taxon>
        <taxon>Nocardioidaceae</taxon>
        <taxon>Nocardioides</taxon>
    </lineage>
</organism>
<dbReference type="InterPro" id="IPR003730">
    <property type="entry name" value="Cu_polyphenol_OxRdtase"/>
</dbReference>
<dbReference type="PANTHER" id="PTHR30616:SF2">
    <property type="entry name" value="PURINE NUCLEOSIDE PHOSPHORYLASE LACC1"/>
    <property type="match status" value="1"/>
</dbReference>
<comment type="similarity">
    <text evidence="3">Belongs to the purine nucleoside phosphorylase YfiH/LACC1 family.</text>
</comment>
<comment type="catalytic activity">
    <reaction evidence="11">
        <text>S-methyl-5'-thioadenosine + phosphate = 5-(methylsulfanyl)-alpha-D-ribose 1-phosphate + adenine</text>
        <dbReference type="Rhea" id="RHEA:11852"/>
        <dbReference type="ChEBI" id="CHEBI:16708"/>
        <dbReference type="ChEBI" id="CHEBI:17509"/>
        <dbReference type="ChEBI" id="CHEBI:43474"/>
        <dbReference type="ChEBI" id="CHEBI:58533"/>
        <dbReference type="EC" id="2.4.2.28"/>
    </reaction>
    <physiologicalReaction direction="left-to-right" evidence="11">
        <dbReference type="Rhea" id="RHEA:11853"/>
    </physiologicalReaction>
</comment>
<evidence type="ECO:0000256" key="1">
    <source>
        <dbReference type="ARBA" id="ARBA00000553"/>
    </source>
</evidence>